<organism evidence="1 2">
    <name type="scientific">Lipomyces kononenkoae</name>
    <name type="common">Yeast</name>
    <dbReference type="NCBI Taxonomy" id="34357"/>
    <lineage>
        <taxon>Eukaryota</taxon>
        <taxon>Fungi</taxon>
        <taxon>Dikarya</taxon>
        <taxon>Ascomycota</taxon>
        <taxon>Saccharomycotina</taxon>
        <taxon>Lipomycetes</taxon>
        <taxon>Lipomycetales</taxon>
        <taxon>Lipomycetaceae</taxon>
        <taxon>Lipomyces</taxon>
    </lineage>
</organism>
<evidence type="ECO:0000313" key="1">
    <source>
        <dbReference type="EMBL" id="KAK9236276.1"/>
    </source>
</evidence>
<keyword evidence="2" id="KW-1185">Reference proteome</keyword>
<name>A0ACC3SX99_LIPKO</name>
<accession>A0ACC3SX99</accession>
<proteinExistence type="predicted"/>
<gene>
    <name evidence="1" type="ORF">V1525DRAFT_325882</name>
</gene>
<protein>
    <submittedName>
        <fullName evidence="1">Uncharacterized protein</fullName>
    </submittedName>
</protein>
<feature type="non-terminal residue" evidence="1">
    <location>
        <position position="200"/>
    </location>
</feature>
<evidence type="ECO:0000313" key="2">
    <source>
        <dbReference type="Proteomes" id="UP001433508"/>
    </source>
</evidence>
<sequence>MASEYSAPDTMAVRPTLSRSDSSSSSASTISTASSSSCSGRSISPFAVGGSPVKLGKFTQNVTMVDEKEGYVVVKSRPFDWSPLPWTFSEMPFDWWLDRVDRELEASLGKLDLDHIEDTHQLQLEQGDEAEHRTDFDSCGTTNATQDVATSEAVHGSESIEDDNDGFYICEEPEEMEQEYDSRGRPILKLLTKFKGGYGL</sequence>
<comment type="caution">
    <text evidence="1">The sequence shown here is derived from an EMBL/GenBank/DDBJ whole genome shotgun (WGS) entry which is preliminary data.</text>
</comment>
<dbReference type="EMBL" id="MU971392">
    <property type="protein sequence ID" value="KAK9236276.1"/>
    <property type="molecule type" value="Genomic_DNA"/>
</dbReference>
<dbReference type="Proteomes" id="UP001433508">
    <property type="component" value="Unassembled WGS sequence"/>
</dbReference>
<reference evidence="2" key="1">
    <citation type="journal article" date="2024" name="Front. Bioeng. Biotechnol.">
        <title>Genome-scale model development and genomic sequencing of the oleaginous clade Lipomyces.</title>
        <authorList>
            <person name="Czajka J.J."/>
            <person name="Han Y."/>
            <person name="Kim J."/>
            <person name="Mondo S.J."/>
            <person name="Hofstad B.A."/>
            <person name="Robles A."/>
            <person name="Haridas S."/>
            <person name="Riley R."/>
            <person name="LaButti K."/>
            <person name="Pangilinan J."/>
            <person name="Andreopoulos W."/>
            <person name="Lipzen A."/>
            <person name="Yan J."/>
            <person name="Wang M."/>
            <person name="Ng V."/>
            <person name="Grigoriev I.V."/>
            <person name="Spatafora J.W."/>
            <person name="Magnuson J.K."/>
            <person name="Baker S.E."/>
            <person name="Pomraning K.R."/>
        </authorList>
    </citation>
    <scope>NUCLEOTIDE SEQUENCE [LARGE SCALE GENOMIC DNA]</scope>
    <source>
        <strain evidence="2">CBS 7786</strain>
    </source>
</reference>